<comment type="similarity">
    <text evidence="1">Belongs to the ABC transporter superfamily.</text>
</comment>
<dbReference type="SMART" id="SM00382">
    <property type="entry name" value="AAA"/>
    <property type="match status" value="1"/>
</dbReference>
<dbReference type="PANTHER" id="PTHR43553">
    <property type="entry name" value="HEAVY METAL TRANSPORTER"/>
    <property type="match status" value="1"/>
</dbReference>
<keyword evidence="3" id="KW-0547">Nucleotide-binding</keyword>
<dbReference type="GO" id="GO:0005524">
    <property type="term" value="F:ATP binding"/>
    <property type="evidence" value="ECO:0007669"/>
    <property type="project" value="UniProtKB-KW"/>
</dbReference>
<evidence type="ECO:0000256" key="1">
    <source>
        <dbReference type="ARBA" id="ARBA00005417"/>
    </source>
</evidence>
<keyword evidence="2" id="KW-0813">Transport</keyword>
<dbReference type="InterPro" id="IPR050095">
    <property type="entry name" value="ECF_ABC_transporter_ATP-bd"/>
</dbReference>
<evidence type="ECO:0000256" key="2">
    <source>
        <dbReference type="ARBA" id="ARBA00022448"/>
    </source>
</evidence>
<dbReference type="SUPFAM" id="SSF52540">
    <property type="entry name" value="P-loop containing nucleoside triphosphate hydrolases"/>
    <property type="match status" value="1"/>
</dbReference>
<evidence type="ECO:0000313" key="7">
    <source>
        <dbReference type="Proteomes" id="UP000282818"/>
    </source>
</evidence>
<dbReference type="Proteomes" id="UP000282818">
    <property type="component" value="Unassembled WGS sequence"/>
</dbReference>
<dbReference type="PROSITE" id="PS00211">
    <property type="entry name" value="ABC_TRANSPORTER_1"/>
    <property type="match status" value="1"/>
</dbReference>
<keyword evidence="7" id="KW-1185">Reference proteome</keyword>
<gene>
    <name evidence="6" type="ORF">EOE65_01620</name>
</gene>
<dbReference type="RefSeq" id="WP_127692546.1">
    <property type="nucleotide sequence ID" value="NZ_SACQ01000001.1"/>
</dbReference>
<dbReference type="GO" id="GO:0016887">
    <property type="term" value="F:ATP hydrolysis activity"/>
    <property type="evidence" value="ECO:0007669"/>
    <property type="project" value="InterPro"/>
</dbReference>
<evidence type="ECO:0000256" key="3">
    <source>
        <dbReference type="ARBA" id="ARBA00022741"/>
    </source>
</evidence>
<dbReference type="Pfam" id="PF00005">
    <property type="entry name" value="ABC_tran"/>
    <property type="match status" value="1"/>
</dbReference>
<dbReference type="InterPro" id="IPR017871">
    <property type="entry name" value="ABC_transporter-like_CS"/>
</dbReference>
<accession>A0A437QCV9</accession>
<dbReference type="InterPro" id="IPR003593">
    <property type="entry name" value="AAA+_ATPase"/>
</dbReference>
<dbReference type="EMBL" id="SACQ01000001">
    <property type="protein sequence ID" value="RVU32377.1"/>
    <property type="molecule type" value="Genomic_DNA"/>
</dbReference>
<dbReference type="Gene3D" id="3.40.50.300">
    <property type="entry name" value="P-loop containing nucleotide triphosphate hydrolases"/>
    <property type="match status" value="1"/>
</dbReference>
<dbReference type="AlphaFoldDB" id="A0A437QCV9"/>
<feature type="domain" description="ABC transporter" evidence="5">
    <location>
        <begin position="6"/>
        <end position="236"/>
    </location>
</feature>
<proteinExistence type="inferred from homology"/>
<dbReference type="InterPro" id="IPR003439">
    <property type="entry name" value="ABC_transporter-like_ATP-bd"/>
</dbReference>
<name>A0A437QCV9_9GAMM</name>
<dbReference type="PROSITE" id="PS50893">
    <property type="entry name" value="ABC_TRANSPORTER_2"/>
    <property type="match status" value="1"/>
</dbReference>
<dbReference type="InterPro" id="IPR027417">
    <property type="entry name" value="P-loop_NTPase"/>
</dbReference>
<comment type="caution">
    <text evidence="6">The sequence shown here is derived from an EMBL/GenBank/DDBJ whole genome shotgun (WGS) entry which is preliminary data.</text>
</comment>
<evidence type="ECO:0000256" key="4">
    <source>
        <dbReference type="ARBA" id="ARBA00022840"/>
    </source>
</evidence>
<dbReference type="GO" id="GO:0043190">
    <property type="term" value="C:ATP-binding cassette (ABC) transporter complex"/>
    <property type="evidence" value="ECO:0007669"/>
    <property type="project" value="TreeGrafter"/>
</dbReference>
<protein>
    <submittedName>
        <fullName evidence="6">ABC transporter ATP-binding protein</fullName>
    </submittedName>
</protein>
<evidence type="ECO:0000259" key="5">
    <source>
        <dbReference type="PROSITE" id="PS50893"/>
    </source>
</evidence>
<evidence type="ECO:0000313" key="6">
    <source>
        <dbReference type="EMBL" id="RVU32377.1"/>
    </source>
</evidence>
<dbReference type="InterPro" id="IPR015856">
    <property type="entry name" value="ABC_transpr_CbiO/EcfA_su"/>
</dbReference>
<sequence>MSSPLLVLDKLTFSRDGNALLKDADLEIQQGEKLVVWGDNGVGKSSLLKLIVGLHNADAGDIRLTGKSCKAAHDFRELRKRVGLVFQDSDDQLFCPTVLDDVMFGPLNLGWRHETAKAKSLAMLTRLGVLAIANRVTFKLSGGQKRLVALASVLVMEPDLLLLDEPTNGLDQKARHRLIEVLQNLPQALLLVTHDTQLIQQLDARVIALEDGQLKPAVVHAHQHVHLHVHTQSQGAESDHSHAELSG</sequence>
<organism evidence="6 7">
    <name type="scientific">Neptunomonas marina</name>
    <dbReference type="NCBI Taxonomy" id="1815562"/>
    <lineage>
        <taxon>Bacteria</taxon>
        <taxon>Pseudomonadati</taxon>
        <taxon>Pseudomonadota</taxon>
        <taxon>Gammaproteobacteria</taxon>
        <taxon>Oceanospirillales</taxon>
        <taxon>Oceanospirillaceae</taxon>
        <taxon>Neptunomonas</taxon>
    </lineage>
</organism>
<dbReference type="PANTHER" id="PTHR43553:SF24">
    <property type="entry name" value="ENERGY-COUPLING FACTOR TRANSPORTER ATP-BINDING PROTEIN ECFA1"/>
    <property type="match status" value="1"/>
</dbReference>
<keyword evidence="4 6" id="KW-0067">ATP-binding</keyword>
<reference evidence="6 7" key="1">
    <citation type="submission" date="2019-01" db="EMBL/GenBank/DDBJ databases">
        <authorList>
            <person name="Chen W.-M."/>
        </authorList>
    </citation>
    <scope>NUCLEOTIDE SEQUENCE [LARGE SCALE GENOMIC DNA]</scope>
    <source>
        <strain evidence="6 7">HPM-16</strain>
    </source>
</reference>
<dbReference type="CDD" id="cd03225">
    <property type="entry name" value="ABC_cobalt_CbiO_domain1"/>
    <property type="match status" value="1"/>
</dbReference>
<dbReference type="GO" id="GO:0042626">
    <property type="term" value="F:ATPase-coupled transmembrane transporter activity"/>
    <property type="evidence" value="ECO:0007669"/>
    <property type="project" value="TreeGrafter"/>
</dbReference>